<keyword evidence="8" id="KW-1185">Reference proteome</keyword>
<gene>
    <name evidence="6" type="ORF">GUITHDRAFT_54524</name>
</gene>
<dbReference type="SUPFAM" id="SSF81324">
    <property type="entry name" value="Voltage-gated potassium channels"/>
    <property type="match status" value="1"/>
</dbReference>
<sequence>VPYTLAFDDGPMQKDHYGPLEIWDLTLDVIFCLDIAISFCTCYFENGLYVSNLGKIFTNYLRTWFFLDLVGSVPFDKIIVAVSSSQSTSGSSLRALRFIRLLKIVRAIRFVKKLSQVEENDTSGYFRNVINIF</sequence>
<evidence type="ECO:0000313" key="6">
    <source>
        <dbReference type="EMBL" id="EKX38220.1"/>
    </source>
</evidence>
<organism evidence="6">
    <name type="scientific">Guillardia theta (strain CCMP2712)</name>
    <name type="common">Cryptophyte</name>
    <dbReference type="NCBI Taxonomy" id="905079"/>
    <lineage>
        <taxon>Eukaryota</taxon>
        <taxon>Cryptophyceae</taxon>
        <taxon>Pyrenomonadales</taxon>
        <taxon>Geminigeraceae</taxon>
        <taxon>Guillardia</taxon>
    </lineage>
</organism>
<dbReference type="OMA" id="GESELWY"/>
<dbReference type="EMBL" id="JH993050">
    <property type="protein sequence ID" value="EKX38220.1"/>
    <property type="molecule type" value="Genomic_DNA"/>
</dbReference>
<evidence type="ECO:0000313" key="8">
    <source>
        <dbReference type="Proteomes" id="UP000011087"/>
    </source>
</evidence>
<keyword evidence="2" id="KW-0812">Transmembrane</keyword>
<feature type="non-terminal residue" evidence="6">
    <location>
        <position position="133"/>
    </location>
</feature>
<evidence type="ECO:0000256" key="2">
    <source>
        <dbReference type="ARBA" id="ARBA00022692"/>
    </source>
</evidence>
<dbReference type="KEGG" id="gtt:GUITHDRAFT_54524"/>
<feature type="domain" description="Ion transport" evidence="5">
    <location>
        <begin position="4"/>
        <end position="117"/>
    </location>
</feature>
<keyword evidence="4" id="KW-0472">Membrane</keyword>
<reference evidence="8" key="2">
    <citation type="submission" date="2012-11" db="EMBL/GenBank/DDBJ databases">
        <authorList>
            <person name="Kuo A."/>
            <person name="Curtis B.A."/>
            <person name="Tanifuji G."/>
            <person name="Burki F."/>
            <person name="Gruber A."/>
            <person name="Irimia M."/>
            <person name="Maruyama S."/>
            <person name="Arias M.C."/>
            <person name="Ball S.G."/>
            <person name="Gile G.H."/>
            <person name="Hirakawa Y."/>
            <person name="Hopkins J.F."/>
            <person name="Rensing S.A."/>
            <person name="Schmutz J."/>
            <person name="Symeonidi A."/>
            <person name="Elias M."/>
            <person name="Eveleigh R.J."/>
            <person name="Herman E.K."/>
            <person name="Klute M.J."/>
            <person name="Nakayama T."/>
            <person name="Obornik M."/>
            <person name="Reyes-Prieto A."/>
            <person name="Armbrust E.V."/>
            <person name="Aves S.J."/>
            <person name="Beiko R.G."/>
            <person name="Coutinho P."/>
            <person name="Dacks J.B."/>
            <person name="Durnford D.G."/>
            <person name="Fast N.M."/>
            <person name="Green B.R."/>
            <person name="Grisdale C."/>
            <person name="Hempe F."/>
            <person name="Henrissat B."/>
            <person name="Hoppner M.P."/>
            <person name="Ishida K.-I."/>
            <person name="Kim E."/>
            <person name="Koreny L."/>
            <person name="Kroth P.G."/>
            <person name="Liu Y."/>
            <person name="Malik S.-B."/>
            <person name="Maier U.G."/>
            <person name="McRose D."/>
            <person name="Mock T."/>
            <person name="Neilson J.A."/>
            <person name="Onodera N.T."/>
            <person name="Poole A.M."/>
            <person name="Pritham E.J."/>
            <person name="Richards T.A."/>
            <person name="Rocap G."/>
            <person name="Roy S.W."/>
            <person name="Sarai C."/>
            <person name="Schaack S."/>
            <person name="Shirato S."/>
            <person name="Slamovits C.H."/>
            <person name="Spencer D.F."/>
            <person name="Suzuki S."/>
            <person name="Worden A.Z."/>
            <person name="Zauner S."/>
            <person name="Barry K."/>
            <person name="Bell C."/>
            <person name="Bharti A.K."/>
            <person name="Crow J.A."/>
            <person name="Grimwood J."/>
            <person name="Kramer R."/>
            <person name="Lindquist E."/>
            <person name="Lucas S."/>
            <person name="Salamov A."/>
            <person name="McFadden G.I."/>
            <person name="Lane C.E."/>
            <person name="Keeling P.J."/>
            <person name="Gray M.W."/>
            <person name="Grigoriev I.V."/>
            <person name="Archibald J.M."/>
        </authorList>
    </citation>
    <scope>NUCLEOTIDE SEQUENCE</scope>
    <source>
        <strain evidence="8">CCMP2712</strain>
    </source>
</reference>
<proteinExistence type="predicted"/>
<evidence type="ECO:0000313" key="7">
    <source>
        <dbReference type="EnsemblProtists" id="EKX38220"/>
    </source>
</evidence>
<dbReference type="EnsemblProtists" id="EKX38220">
    <property type="protein sequence ID" value="EKX38220"/>
    <property type="gene ID" value="GUITHDRAFT_54524"/>
</dbReference>
<dbReference type="OrthoDB" id="421226at2759"/>
<dbReference type="InterPro" id="IPR005821">
    <property type="entry name" value="Ion_trans_dom"/>
</dbReference>
<dbReference type="GO" id="GO:0005249">
    <property type="term" value="F:voltage-gated potassium channel activity"/>
    <property type="evidence" value="ECO:0007669"/>
    <property type="project" value="TreeGrafter"/>
</dbReference>
<name>L1IQX2_GUITC</name>
<evidence type="ECO:0000259" key="5">
    <source>
        <dbReference type="Pfam" id="PF00520"/>
    </source>
</evidence>
<dbReference type="PANTHER" id="PTHR10217">
    <property type="entry name" value="VOLTAGE AND LIGAND GATED POTASSIUM CHANNEL"/>
    <property type="match status" value="1"/>
</dbReference>
<dbReference type="GO" id="GO:0042391">
    <property type="term" value="P:regulation of membrane potential"/>
    <property type="evidence" value="ECO:0007669"/>
    <property type="project" value="TreeGrafter"/>
</dbReference>
<dbReference type="HOGENOM" id="CLU_1912192_0_0_1"/>
<dbReference type="Pfam" id="PF00520">
    <property type="entry name" value="Ion_trans"/>
    <property type="match status" value="1"/>
</dbReference>
<evidence type="ECO:0000256" key="4">
    <source>
        <dbReference type="ARBA" id="ARBA00023136"/>
    </source>
</evidence>
<dbReference type="eggNOG" id="KOG0498">
    <property type="taxonomic scope" value="Eukaryota"/>
</dbReference>
<dbReference type="InterPro" id="IPR050818">
    <property type="entry name" value="KCNH_animal-type"/>
</dbReference>
<feature type="non-terminal residue" evidence="6">
    <location>
        <position position="1"/>
    </location>
</feature>
<protein>
    <recommendedName>
        <fullName evidence="5">Ion transport domain-containing protein</fullName>
    </recommendedName>
</protein>
<dbReference type="PANTHER" id="PTHR10217:SF435">
    <property type="entry name" value="POTASSIUM VOLTAGE-GATED CHANNEL PROTEIN EAG"/>
    <property type="match status" value="1"/>
</dbReference>
<dbReference type="PaxDb" id="55529-EKX38220"/>
<dbReference type="Proteomes" id="UP000011087">
    <property type="component" value="Unassembled WGS sequence"/>
</dbReference>
<dbReference type="AlphaFoldDB" id="L1IQX2"/>
<dbReference type="RefSeq" id="XP_005825200.1">
    <property type="nucleotide sequence ID" value="XM_005825143.1"/>
</dbReference>
<evidence type="ECO:0000256" key="1">
    <source>
        <dbReference type="ARBA" id="ARBA00004141"/>
    </source>
</evidence>
<accession>L1IQX2</accession>
<comment type="subcellular location">
    <subcellularLocation>
        <location evidence="1">Membrane</location>
        <topology evidence="1">Multi-pass membrane protein</topology>
    </subcellularLocation>
</comment>
<reference evidence="7" key="3">
    <citation type="submission" date="2015-06" db="UniProtKB">
        <authorList>
            <consortium name="EnsemblProtists"/>
        </authorList>
    </citation>
    <scope>IDENTIFICATION</scope>
</reference>
<dbReference type="GO" id="GO:0005886">
    <property type="term" value="C:plasma membrane"/>
    <property type="evidence" value="ECO:0007669"/>
    <property type="project" value="TreeGrafter"/>
</dbReference>
<keyword evidence="3" id="KW-1133">Transmembrane helix</keyword>
<reference evidence="6 8" key="1">
    <citation type="journal article" date="2012" name="Nature">
        <title>Algal genomes reveal evolutionary mosaicism and the fate of nucleomorphs.</title>
        <authorList>
            <consortium name="DOE Joint Genome Institute"/>
            <person name="Curtis B.A."/>
            <person name="Tanifuji G."/>
            <person name="Burki F."/>
            <person name="Gruber A."/>
            <person name="Irimia M."/>
            <person name="Maruyama S."/>
            <person name="Arias M.C."/>
            <person name="Ball S.G."/>
            <person name="Gile G.H."/>
            <person name="Hirakawa Y."/>
            <person name="Hopkins J.F."/>
            <person name="Kuo A."/>
            <person name="Rensing S.A."/>
            <person name="Schmutz J."/>
            <person name="Symeonidi A."/>
            <person name="Elias M."/>
            <person name="Eveleigh R.J."/>
            <person name="Herman E.K."/>
            <person name="Klute M.J."/>
            <person name="Nakayama T."/>
            <person name="Obornik M."/>
            <person name="Reyes-Prieto A."/>
            <person name="Armbrust E.V."/>
            <person name="Aves S.J."/>
            <person name="Beiko R.G."/>
            <person name="Coutinho P."/>
            <person name="Dacks J.B."/>
            <person name="Durnford D.G."/>
            <person name="Fast N.M."/>
            <person name="Green B.R."/>
            <person name="Grisdale C.J."/>
            <person name="Hempel F."/>
            <person name="Henrissat B."/>
            <person name="Hoppner M.P."/>
            <person name="Ishida K."/>
            <person name="Kim E."/>
            <person name="Koreny L."/>
            <person name="Kroth P.G."/>
            <person name="Liu Y."/>
            <person name="Malik S.B."/>
            <person name="Maier U.G."/>
            <person name="McRose D."/>
            <person name="Mock T."/>
            <person name="Neilson J.A."/>
            <person name="Onodera N.T."/>
            <person name="Poole A.M."/>
            <person name="Pritham E.J."/>
            <person name="Richards T.A."/>
            <person name="Rocap G."/>
            <person name="Roy S.W."/>
            <person name="Sarai C."/>
            <person name="Schaack S."/>
            <person name="Shirato S."/>
            <person name="Slamovits C.H."/>
            <person name="Spencer D.F."/>
            <person name="Suzuki S."/>
            <person name="Worden A.Z."/>
            <person name="Zauner S."/>
            <person name="Barry K."/>
            <person name="Bell C."/>
            <person name="Bharti A.K."/>
            <person name="Crow J.A."/>
            <person name="Grimwood J."/>
            <person name="Kramer R."/>
            <person name="Lindquist E."/>
            <person name="Lucas S."/>
            <person name="Salamov A."/>
            <person name="McFadden G.I."/>
            <person name="Lane C.E."/>
            <person name="Keeling P.J."/>
            <person name="Gray M.W."/>
            <person name="Grigoriev I.V."/>
            <person name="Archibald J.M."/>
        </authorList>
    </citation>
    <scope>NUCLEOTIDE SEQUENCE</scope>
    <source>
        <strain evidence="6 8">CCMP2712</strain>
    </source>
</reference>
<dbReference type="Gene3D" id="1.10.287.70">
    <property type="match status" value="1"/>
</dbReference>
<evidence type="ECO:0000256" key="3">
    <source>
        <dbReference type="ARBA" id="ARBA00022989"/>
    </source>
</evidence>
<dbReference type="GeneID" id="17295039"/>